<feature type="transmembrane region" description="Helical" evidence="1">
    <location>
        <begin position="353"/>
        <end position="373"/>
    </location>
</feature>
<evidence type="ECO:0000313" key="2">
    <source>
        <dbReference type="EMBL" id="KAG2500146.1"/>
    </source>
</evidence>
<reference evidence="2" key="1">
    <citation type="journal article" date="2020" name="bioRxiv">
        <title>Comparative genomics of Chlamydomonas.</title>
        <authorList>
            <person name="Craig R.J."/>
            <person name="Hasan A.R."/>
            <person name="Ness R.W."/>
            <person name="Keightley P.D."/>
        </authorList>
    </citation>
    <scope>NUCLEOTIDE SEQUENCE</scope>
    <source>
        <strain evidence="2">CCAP 11/70</strain>
    </source>
</reference>
<protein>
    <submittedName>
        <fullName evidence="2">Uncharacterized protein</fullName>
    </submittedName>
</protein>
<proteinExistence type="predicted"/>
<feature type="transmembrane region" description="Helical" evidence="1">
    <location>
        <begin position="118"/>
        <end position="139"/>
    </location>
</feature>
<keyword evidence="1" id="KW-0812">Transmembrane</keyword>
<feature type="transmembrane region" description="Helical" evidence="1">
    <location>
        <begin position="197"/>
        <end position="224"/>
    </location>
</feature>
<evidence type="ECO:0000256" key="1">
    <source>
        <dbReference type="SAM" id="Phobius"/>
    </source>
</evidence>
<dbReference type="EMBL" id="JAEHOE010000004">
    <property type="protein sequence ID" value="KAG2500146.1"/>
    <property type="molecule type" value="Genomic_DNA"/>
</dbReference>
<keyword evidence="1" id="KW-1133">Transmembrane helix</keyword>
<dbReference type="Proteomes" id="UP000612055">
    <property type="component" value="Unassembled WGS sequence"/>
</dbReference>
<keyword evidence="1" id="KW-0472">Membrane</keyword>
<accession>A0A835YCL4</accession>
<gene>
    <name evidence="2" type="ORF">HYH03_001728</name>
</gene>
<sequence>MSQSYAYERLLPHPEGRRKVDTRTYADAVDAMPCNSYTALMALAFVALHKPNLCVEDVGKTRRRRSRRSATMSIFAGMSEVPVLGGVAAAVVAVLSWGRPPAARTRLQNASMALQQGLVMLGCVAIQAGLPITLLLQWVQEGVRSFPELFEPAVPMPHSYQLIVCKALVATYILYWIHHHDATDVLWLLTVANHCALRGQVALAALTTLTTLLYTTAILLVYLVSLAVTARCTTPYDVILCGATSLFILDIEDVLCIVGEAYMGRVKAAMVEYDEKVFGDSSNAPMLPPPEVVTPGGTASPSVYLPAATSQPSPTQYGSPRQLYQREVAAGADDTDSEAEAAGDGAERSDYPLVWLGVVFMQASIGLYIYFLYRLHVCTAKDHLRSP</sequence>
<comment type="caution">
    <text evidence="2">The sequence shown here is derived from an EMBL/GenBank/DDBJ whole genome shotgun (WGS) entry which is preliminary data.</text>
</comment>
<keyword evidence="3" id="KW-1185">Reference proteome</keyword>
<feature type="transmembrane region" description="Helical" evidence="1">
    <location>
        <begin position="72"/>
        <end position="98"/>
    </location>
</feature>
<dbReference type="AlphaFoldDB" id="A0A835YCL4"/>
<evidence type="ECO:0000313" key="3">
    <source>
        <dbReference type="Proteomes" id="UP000612055"/>
    </source>
</evidence>
<name>A0A835YCL4_9CHLO</name>
<organism evidence="2 3">
    <name type="scientific">Edaphochlamys debaryana</name>
    <dbReference type="NCBI Taxonomy" id="47281"/>
    <lineage>
        <taxon>Eukaryota</taxon>
        <taxon>Viridiplantae</taxon>
        <taxon>Chlorophyta</taxon>
        <taxon>core chlorophytes</taxon>
        <taxon>Chlorophyceae</taxon>
        <taxon>CS clade</taxon>
        <taxon>Chlamydomonadales</taxon>
        <taxon>Chlamydomonadales incertae sedis</taxon>
        <taxon>Edaphochlamys</taxon>
    </lineage>
</organism>
<feature type="transmembrane region" description="Helical" evidence="1">
    <location>
        <begin position="160"/>
        <end position="177"/>
    </location>
</feature>
<dbReference type="OrthoDB" id="544056at2759"/>